<dbReference type="InterPro" id="IPR004370">
    <property type="entry name" value="4-OT-like_dom"/>
</dbReference>
<sequence>MPVISLEIGKLTKEQKKEIIKNITETTAEITKIPKESFTVVIHELDDENIGIGGKDIGEIKRAYNR</sequence>
<feature type="domain" description="4-oxalocrotonate tautomerase-like" evidence="3">
    <location>
        <begin position="7"/>
        <end position="58"/>
    </location>
</feature>
<dbReference type="GO" id="GO:0016853">
    <property type="term" value="F:isomerase activity"/>
    <property type="evidence" value="ECO:0007669"/>
    <property type="project" value="UniProtKB-KW"/>
</dbReference>
<dbReference type="PANTHER" id="PTHR35530:SF1">
    <property type="entry name" value="2-HYDROXYMUCONATE TAUTOMERASE"/>
    <property type="match status" value="1"/>
</dbReference>
<dbReference type="Gene3D" id="3.30.429.10">
    <property type="entry name" value="Macrophage Migration Inhibitory Factor"/>
    <property type="match status" value="1"/>
</dbReference>
<dbReference type="EMBL" id="JABBNI010000067">
    <property type="protein sequence ID" value="NMM65991.1"/>
    <property type="molecule type" value="Genomic_DNA"/>
</dbReference>
<keyword evidence="5" id="KW-1185">Reference proteome</keyword>
<evidence type="ECO:0000313" key="4">
    <source>
        <dbReference type="EMBL" id="NMM65991.1"/>
    </source>
</evidence>
<dbReference type="AlphaFoldDB" id="A0A7Y0EM97"/>
<accession>A0A7Y0EM97</accession>
<comment type="caution">
    <text evidence="4">The sequence shown here is derived from an EMBL/GenBank/DDBJ whole genome shotgun (WGS) entry which is preliminary data.</text>
</comment>
<protein>
    <submittedName>
        <fullName evidence="4">4-oxalocrotonate tautomerase family protein</fullName>
    </submittedName>
</protein>
<dbReference type="Pfam" id="PF01361">
    <property type="entry name" value="Tautomerase"/>
    <property type="match status" value="1"/>
</dbReference>
<evidence type="ECO:0000256" key="1">
    <source>
        <dbReference type="ARBA" id="ARBA00006723"/>
    </source>
</evidence>
<evidence type="ECO:0000313" key="5">
    <source>
        <dbReference type="Proteomes" id="UP000537131"/>
    </source>
</evidence>
<evidence type="ECO:0000256" key="2">
    <source>
        <dbReference type="ARBA" id="ARBA00023235"/>
    </source>
</evidence>
<organism evidence="4 5">
    <name type="scientific">Clostridium muellerianum</name>
    <dbReference type="NCBI Taxonomy" id="2716538"/>
    <lineage>
        <taxon>Bacteria</taxon>
        <taxon>Bacillati</taxon>
        <taxon>Bacillota</taxon>
        <taxon>Clostridia</taxon>
        <taxon>Eubacteriales</taxon>
        <taxon>Clostridiaceae</taxon>
        <taxon>Clostridium</taxon>
    </lineage>
</organism>
<dbReference type="InterPro" id="IPR014347">
    <property type="entry name" value="Tautomerase/MIF_sf"/>
</dbReference>
<dbReference type="RefSeq" id="WP_169300570.1">
    <property type="nucleotide sequence ID" value="NZ_JABBNI010000067.1"/>
</dbReference>
<dbReference type="PANTHER" id="PTHR35530">
    <property type="entry name" value="TAUTOMERASE-RELATED"/>
    <property type="match status" value="1"/>
</dbReference>
<dbReference type="NCBIfam" id="NF041920">
    <property type="entry name" value="DmpI"/>
    <property type="match status" value="1"/>
</dbReference>
<comment type="similarity">
    <text evidence="1">Belongs to the 4-oxalocrotonate tautomerase family.</text>
</comment>
<dbReference type="Proteomes" id="UP000537131">
    <property type="component" value="Unassembled WGS sequence"/>
</dbReference>
<reference evidence="4 5" key="1">
    <citation type="submission" date="2020-04" db="EMBL/GenBank/DDBJ databases">
        <authorList>
            <person name="Doyle D.A."/>
        </authorList>
    </citation>
    <scope>NUCLEOTIDE SEQUENCE [LARGE SCALE GENOMIC DNA]</scope>
    <source>
        <strain evidence="4 5">P21</strain>
    </source>
</reference>
<reference evidence="4 5" key="2">
    <citation type="submission" date="2020-06" db="EMBL/GenBank/DDBJ databases">
        <title>Complete Genome Sequence of Clostridium muelleri sp. nov. P21T, an Acid-Alcohol Producing Acetogen Isolated from Old Hay.</title>
        <authorList>
            <person name="Duncan K.E."/>
            <person name="Tanner R.S."/>
        </authorList>
    </citation>
    <scope>NUCLEOTIDE SEQUENCE [LARGE SCALE GENOMIC DNA]</scope>
    <source>
        <strain evidence="4 5">P21</strain>
    </source>
</reference>
<name>A0A7Y0EM97_9CLOT</name>
<proteinExistence type="inferred from homology"/>
<evidence type="ECO:0000259" key="3">
    <source>
        <dbReference type="Pfam" id="PF01361"/>
    </source>
</evidence>
<keyword evidence="2" id="KW-0413">Isomerase</keyword>
<gene>
    <name evidence="4" type="ORF">HBE96_25775</name>
</gene>
<dbReference type="SUPFAM" id="SSF55331">
    <property type="entry name" value="Tautomerase/MIF"/>
    <property type="match status" value="1"/>
</dbReference>